<dbReference type="AlphaFoldDB" id="A0A7C1X6J0"/>
<feature type="compositionally biased region" description="Low complexity" evidence="1">
    <location>
        <begin position="521"/>
        <end position="548"/>
    </location>
</feature>
<feature type="compositionally biased region" description="Polar residues" evidence="1">
    <location>
        <begin position="558"/>
        <end position="570"/>
    </location>
</feature>
<evidence type="ECO:0000313" key="2">
    <source>
        <dbReference type="EMBL" id="HEF25680.1"/>
    </source>
</evidence>
<reference evidence="2" key="1">
    <citation type="journal article" date="2020" name="mSystems">
        <title>Genome- and Community-Level Interaction Insights into Carbon Utilization and Element Cycling Functions of Hydrothermarchaeota in Hydrothermal Sediment.</title>
        <authorList>
            <person name="Zhou Z."/>
            <person name="Liu Y."/>
            <person name="Xu W."/>
            <person name="Pan J."/>
            <person name="Luo Z.H."/>
            <person name="Li M."/>
        </authorList>
    </citation>
    <scope>NUCLEOTIDE SEQUENCE [LARGE SCALE GENOMIC DNA]</scope>
    <source>
        <strain evidence="2">SpSt-200</strain>
    </source>
</reference>
<sequence>MRVSGQQPPVSSPSIELQQRSNSTAATAHASVGQGHPQSGEVSAASLTQAREMKHLLTDYMTRQFQPYKDRLDPESPHRGEIDRIVESRVNKLMAENISFEELGALMEKAKKMDRNASMVSGTAGGVPFAVASSLQAAIPAITGIGANIQHPVAKAAALGGISLAAASVMDQVGGASMKKLREDAYYLHAPEDKLHESLNVALNTIDTTANLAIQNAKEAQTFTIRNGIRTAVGPVVAAINPKAEPTVDTTLAIAGGLAAGTGTGYFANNRRTDQGTSGPALLLGRRDAESKQDLSQETEWFDALKALRDAKTVRTPLANGAGRLADAGRTLVSDPLGAISRTAKATFTPSGAANVSTLTGGFAALEAGKGAAVSALSQQHPALGSLAKHAVNTVGGAAVFGGNAASVAVADKLVDDLKSRGKKTAEPATGATETAQSVHGDPVEATGDTPGEEPARVSRPSSQRSQRAASDSGSLPRTSLTGNRITNPENPAPSSTKSPAGSVRASLKGEQAQPTISGGPASEAARPESASSAAPAPLQVQTPVPVDDSSDDDASFHTATSGSSDNGSVYHTPPQSPG</sequence>
<comment type="caution">
    <text evidence="2">The sequence shown here is derived from an EMBL/GenBank/DDBJ whole genome shotgun (WGS) entry which is preliminary data.</text>
</comment>
<feature type="compositionally biased region" description="Polar residues" evidence="1">
    <location>
        <begin position="476"/>
        <end position="500"/>
    </location>
</feature>
<protein>
    <submittedName>
        <fullName evidence="2">Uncharacterized protein</fullName>
    </submittedName>
</protein>
<feature type="compositionally biased region" description="Low complexity" evidence="1">
    <location>
        <begin position="458"/>
        <end position="475"/>
    </location>
</feature>
<feature type="region of interest" description="Disordered" evidence="1">
    <location>
        <begin position="422"/>
        <end position="579"/>
    </location>
</feature>
<organism evidence="2">
    <name type="scientific">Pseudomonas graminis</name>
    <dbReference type="NCBI Taxonomy" id="158627"/>
    <lineage>
        <taxon>Bacteria</taxon>
        <taxon>Pseudomonadati</taxon>
        <taxon>Pseudomonadota</taxon>
        <taxon>Gammaproteobacteria</taxon>
        <taxon>Pseudomonadales</taxon>
        <taxon>Pseudomonadaceae</taxon>
        <taxon>Pseudomonas</taxon>
    </lineage>
</organism>
<feature type="compositionally biased region" description="Polar residues" evidence="1">
    <location>
        <begin position="15"/>
        <end position="26"/>
    </location>
</feature>
<dbReference type="EMBL" id="DSIN01000017">
    <property type="protein sequence ID" value="HEF25680.1"/>
    <property type="molecule type" value="Genomic_DNA"/>
</dbReference>
<name>A0A7C1X6J0_9PSED</name>
<feature type="compositionally biased region" description="Low complexity" evidence="1">
    <location>
        <begin position="427"/>
        <end position="436"/>
    </location>
</feature>
<accession>A0A7C1X6J0</accession>
<gene>
    <name evidence="2" type="ORF">ENP23_07875</name>
</gene>
<proteinExistence type="predicted"/>
<evidence type="ECO:0000256" key="1">
    <source>
        <dbReference type="SAM" id="MobiDB-lite"/>
    </source>
</evidence>
<feature type="compositionally biased region" description="Low complexity" evidence="1">
    <location>
        <begin position="1"/>
        <end position="14"/>
    </location>
</feature>
<feature type="region of interest" description="Disordered" evidence="1">
    <location>
        <begin position="1"/>
        <end position="44"/>
    </location>
</feature>